<dbReference type="GO" id="GO:2001070">
    <property type="term" value="F:starch binding"/>
    <property type="evidence" value="ECO:0007669"/>
    <property type="project" value="InterPro"/>
</dbReference>
<evidence type="ECO:0000256" key="1">
    <source>
        <dbReference type="SAM" id="MobiDB-lite"/>
    </source>
</evidence>
<dbReference type="GO" id="GO:0016020">
    <property type="term" value="C:membrane"/>
    <property type="evidence" value="ECO:0007669"/>
    <property type="project" value="TreeGrafter"/>
</dbReference>
<dbReference type="PROSITE" id="PS51166">
    <property type="entry name" value="CBM20"/>
    <property type="match status" value="1"/>
</dbReference>
<proteinExistence type="predicted"/>
<feature type="compositionally biased region" description="Acidic residues" evidence="1">
    <location>
        <begin position="140"/>
        <end position="150"/>
    </location>
</feature>
<name>A0A8T2QRX2_CERRI</name>
<keyword evidence="4" id="KW-1185">Reference proteome</keyword>
<evidence type="ECO:0000313" key="4">
    <source>
        <dbReference type="Proteomes" id="UP000825935"/>
    </source>
</evidence>
<evidence type="ECO:0000259" key="2">
    <source>
        <dbReference type="PROSITE" id="PS51166"/>
    </source>
</evidence>
<dbReference type="SUPFAM" id="SSF49452">
    <property type="entry name" value="Starch-binding domain-like"/>
    <property type="match status" value="1"/>
</dbReference>
<dbReference type="OrthoDB" id="550577at2759"/>
<dbReference type="AlphaFoldDB" id="A0A8T2QRX2"/>
<dbReference type="PANTHER" id="PTHR15048">
    <property type="entry name" value="STARCH-BINDING DOMAIN-CONTAINING PROTEIN 1"/>
    <property type="match status" value="1"/>
</dbReference>
<comment type="caution">
    <text evidence="3">The sequence shown here is derived from an EMBL/GenBank/DDBJ whole genome shotgun (WGS) entry which is preliminary data.</text>
</comment>
<dbReference type="EMBL" id="CM035438">
    <property type="protein sequence ID" value="KAH7286121.1"/>
    <property type="molecule type" value="Genomic_DNA"/>
</dbReference>
<feature type="domain" description="CBM20" evidence="2">
    <location>
        <begin position="1"/>
        <end position="61"/>
    </location>
</feature>
<dbReference type="Proteomes" id="UP000825935">
    <property type="component" value="Chromosome 33"/>
</dbReference>
<sequence>MDWGEGNVWTVEVDVPAEKQIEFKYVLTGESGEVEWQPGPNRVFDTTEGFSSVVVKEEWNNVTEESAVEIGDELKETPENNLVIEELEETLREQSSALGTEGVFVQDDESDEKPVPDDVSITEDPEKEIISVLESKAEDADADSSLDESEATAPEAPQLDLAATSINALLAPDDNA</sequence>
<dbReference type="Gene3D" id="2.60.40.10">
    <property type="entry name" value="Immunoglobulins"/>
    <property type="match status" value="1"/>
</dbReference>
<dbReference type="PANTHER" id="PTHR15048:SF0">
    <property type="entry name" value="STARCH-BINDING DOMAIN-CONTAINING PROTEIN 1"/>
    <property type="match status" value="1"/>
</dbReference>
<gene>
    <name evidence="3" type="ORF">KP509_33G059200</name>
</gene>
<evidence type="ECO:0000313" key="3">
    <source>
        <dbReference type="EMBL" id="KAH7286121.1"/>
    </source>
</evidence>
<protein>
    <recommendedName>
        <fullName evidence="2">CBM20 domain-containing protein</fullName>
    </recommendedName>
</protein>
<dbReference type="Pfam" id="PF00686">
    <property type="entry name" value="CBM_20"/>
    <property type="match status" value="1"/>
</dbReference>
<dbReference type="InterPro" id="IPR002044">
    <property type="entry name" value="CBM20"/>
</dbReference>
<accession>A0A8T2QRX2</accession>
<dbReference type="InterPro" id="IPR013783">
    <property type="entry name" value="Ig-like_fold"/>
</dbReference>
<organism evidence="3 4">
    <name type="scientific">Ceratopteris richardii</name>
    <name type="common">Triangle waterfern</name>
    <dbReference type="NCBI Taxonomy" id="49495"/>
    <lineage>
        <taxon>Eukaryota</taxon>
        <taxon>Viridiplantae</taxon>
        <taxon>Streptophyta</taxon>
        <taxon>Embryophyta</taxon>
        <taxon>Tracheophyta</taxon>
        <taxon>Polypodiopsida</taxon>
        <taxon>Polypodiidae</taxon>
        <taxon>Polypodiales</taxon>
        <taxon>Pteridineae</taxon>
        <taxon>Pteridaceae</taxon>
        <taxon>Parkerioideae</taxon>
        <taxon>Ceratopteris</taxon>
    </lineage>
</organism>
<reference evidence="3" key="1">
    <citation type="submission" date="2021-08" db="EMBL/GenBank/DDBJ databases">
        <title>WGS assembly of Ceratopteris richardii.</title>
        <authorList>
            <person name="Marchant D.B."/>
            <person name="Chen G."/>
            <person name="Jenkins J."/>
            <person name="Shu S."/>
            <person name="Leebens-Mack J."/>
            <person name="Grimwood J."/>
            <person name="Schmutz J."/>
            <person name="Soltis P."/>
            <person name="Soltis D."/>
            <person name="Chen Z.-H."/>
        </authorList>
    </citation>
    <scope>NUCLEOTIDE SEQUENCE</scope>
    <source>
        <strain evidence="3">Whitten #5841</strain>
        <tissue evidence="3">Leaf</tissue>
    </source>
</reference>
<dbReference type="InterPro" id="IPR013784">
    <property type="entry name" value="Carb-bd-like_fold"/>
</dbReference>
<feature type="region of interest" description="Disordered" evidence="1">
    <location>
        <begin position="94"/>
        <end position="160"/>
    </location>
</feature>